<keyword evidence="3" id="KW-1185">Reference proteome</keyword>
<evidence type="ECO:0000313" key="4">
    <source>
        <dbReference type="WBParaSite" id="HPLM_0000486701-mRNA-1"/>
    </source>
</evidence>
<feature type="region of interest" description="Disordered" evidence="1">
    <location>
        <begin position="32"/>
        <end position="70"/>
    </location>
</feature>
<evidence type="ECO:0000313" key="2">
    <source>
        <dbReference type="EMBL" id="VDO24162.1"/>
    </source>
</evidence>
<dbReference type="Proteomes" id="UP000268014">
    <property type="component" value="Unassembled WGS sequence"/>
</dbReference>
<evidence type="ECO:0000313" key="3">
    <source>
        <dbReference type="Proteomes" id="UP000268014"/>
    </source>
</evidence>
<reference evidence="2 3" key="2">
    <citation type="submission" date="2018-11" db="EMBL/GenBank/DDBJ databases">
        <authorList>
            <consortium name="Pathogen Informatics"/>
        </authorList>
    </citation>
    <scope>NUCLEOTIDE SEQUENCE [LARGE SCALE GENOMIC DNA]</scope>
    <source>
        <strain evidence="2 3">MHpl1</strain>
    </source>
</reference>
<dbReference type="WBParaSite" id="HPLM_0000486701-mRNA-1">
    <property type="protein sequence ID" value="HPLM_0000486701-mRNA-1"/>
    <property type="gene ID" value="HPLM_0000486701"/>
</dbReference>
<accession>A0A0N4W4N6</accession>
<organism evidence="4">
    <name type="scientific">Haemonchus placei</name>
    <name type="common">Barber's pole worm</name>
    <dbReference type="NCBI Taxonomy" id="6290"/>
    <lineage>
        <taxon>Eukaryota</taxon>
        <taxon>Metazoa</taxon>
        <taxon>Ecdysozoa</taxon>
        <taxon>Nematoda</taxon>
        <taxon>Chromadorea</taxon>
        <taxon>Rhabditida</taxon>
        <taxon>Rhabditina</taxon>
        <taxon>Rhabditomorpha</taxon>
        <taxon>Strongyloidea</taxon>
        <taxon>Trichostrongylidae</taxon>
        <taxon>Haemonchus</taxon>
    </lineage>
</organism>
<proteinExistence type="predicted"/>
<dbReference type="OrthoDB" id="5875962at2759"/>
<name>A0A0N4W4N6_HAEPC</name>
<dbReference type="EMBL" id="UZAF01016261">
    <property type="protein sequence ID" value="VDO24162.1"/>
    <property type="molecule type" value="Genomic_DNA"/>
</dbReference>
<evidence type="ECO:0000256" key="1">
    <source>
        <dbReference type="SAM" id="MobiDB-lite"/>
    </source>
</evidence>
<reference evidence="4" key="1">
    <citation type="submission" date="2017-02" db="UniProtKB">
        <authorList>
            <consortium name="WormBaseParasite"/>
        </authorList>
    </citation>
    <scope>IDENTIFICATION</scope>
</reference>
<sequence length="70" mass="7918">METPNKCGHRYSVVSQELRAVTIRELGSVVGNPLDRRHGRSCDLQAANDDDKPDKYDNPIAQVPRNPLRF</sequence>
<gene>
    <name evidence="2" type="ORF">HPLM_LOCUS4859</name>
</gene>
<dbReference type="STRING" id="6290.A0A0N4W4N6"/>
<dbReference type="AlphaFoldDB" id="A0A0N4W4N6"/>
<protein>
    <submittedName>
        <fullName evidence="4">DUF3892 domain-containing protein</fullName>
    </submittedName>
</protein>